<evidence type="ECO:0000256" key="1">
    <source>
        <dbReference type="ARBA" id="ARBA00007121"/>
    </source>
</evidence>
<dbReference type="PANTHER" id="PTHR43717">
    <property type="entry name" value="ANAEROBIC NITRIC OXIDE REDUCTASE FLAVORUBREDOXIN"/>
    <property type="match status" value="1"/>
</dbReference>
<dbReference type="Pfam" id="PF19583">
    <property type="entry name" value="ODP"/>
    <property type="match status" value="1"/>
</dbReference>
<dbReference type="InterPro" id="IPR036866">
    <property type="entry name" value="RibonucZ/Hydroxyglut_hydro"/>
</dbReference>
<dbReference type="RefSeq" id="WP_151148922.1">
    <property type="nucleotide sequence ID" value="NZ_WAIE01000001.1"/>
</dbReference>
<dbReference type="GO" id="GO:0016491">
    <property type="term" value="F:oxidoreductase activity"/>
    <property type="evidence" value="ECO:0007669"/>
    <property type="project" value="InterPro"/>
</dbReference>
<dbReference type="Gene3D" id="3.40.50.360">
    <property type="match status" value="1"/>
</dbReference>
<evidence type="ECO:0000313" key="3">
    <source>
        <dbReference type="EMBL" id="KAB1442730.1"/>
    </source>
</evidence>
<dbReference type="GO" id="GO:0010181">
    <property type="term" value="F:FMN binding"/>
    <property type="evidence" value="ECO:0007669"/>
    <property type="project" value="InterPro"/>
</dbReference>
<dbReference type="CDD" id="cd07709">
    <property type="entry name" value="flavodiiron_proteins_MBL-fold"/>
    <property type="match status" value="1"/>
</dbReference>
<dbReference type="GO" id="GO:0009055">
    <property type="term" value="F:electron transfer activity"/>
    <property type="evidence" value="ECO:0007669"/>
    <property type="project" value="InterPro"/>
</dbReference>
<reference evidence="3 4" key="1">
    <citation type="journal article" date="2017" name="Int. J. Syst. Evol. Microbiol.">
        <title>Desulfovibrio senegalensis sp. nov., a mesophilic sulfate reducer isolated from marine sediment.</title>
        <authorList>
            <person name="Thioye A."/>
            <person name="Gam Z.B.A."/>
            <person name="Mbengue M."/>
            <person name="Cayol J.L."/>
            <person name="Joseph-Bartoli M."/>
            <person name="Toure-Kane C."/>
            <person name="Labat M."/>
        </authorList>
    </citation>
    <scope>NUCLEOTIDE SEQUENCE [LARGE SCALE GENOMIC DNA]</scope>
    <source>
        <strain evidence="3 4">DSM 101509</strain>
    </source>
</reference>
<dbReference type="InterPro" id="IPR045761">
    <property type="entry name" value="ODP_dom"/>
</dbReference>
<protein>
    <submittedName>
        <fullName evidence="3">FprA family A-type flavoprotein</fullName>
    </submittedName>
</protein>
<dbReference type="SUPFAM" id="SSF52218">
    <property type="entry name" value="Flavoproteins"/>
    <property type="match status" value="1"/>
</dbReference>
<comment type="caution">
    <text evidence="3">The sequence shown here is derived from an EMBL/GenBank/DDBJ whole genome shotgun (WGS) entry which is preliminary data.</text>
</comment>
<dbReference type="EMBL" id="WAIE01000001">
    <property type="protein sequence ID" value="KAB1442730.1"/>
    <property type="molecule type" value="Genomic_DNA"/>
</dbReference>
<dbReference type="SUPFAM" id="SSF56281">
    <property type="entry name" value="Metallo-hydrolase/oxidoreductase"/>
    <property type="match status" value="1"/>
</dbReference>
<dbReference type="InterPro" id="IPR008254">
    <property type="entry name" value="Flavodoxin/NO_synth"/>
</dbReference>
<dbReference type="PROSITE" id="PS50902">
    <property type="entry name" value="FLAVODOXIN_LIKE"/>
    <property type="match status" value="1"/>
</dbReference>
<evidence type="ECO:0000259" key="2">
    <source>
        <dbReference type="PROSITE" id="PS50902"/>
    </source>
</evidence>
<dbReference type="Gene3D" id="3.60.15.10">
    <property type="entry name" value="Ribonuclease Z/Hydroxyacylglutathione hydrolase-like"/>
    <property type="match status" value="1"/>
</dbReference>
<name>A0A6N6N3B8_9BACT</name>
<dbReference type="InterPro" id="IPR016440">
    <property type="entry name" value="Rubredoxin-O_OxRdtase"/>
</dbReference>
<sequence>MKPVEIKEDIWWIGAVDWNRRSFHGYSVSPLGTTYNNYLIVDDKVALVDTVDKHFWGRLKCNVAQVLGDRKVDYFVINHLEPDHAGCLADAVEHYKPEKIYVSPMGEKAMKAHFHYKDWPVEVVPTGSTVSLGKYSLNFVETRMLHWPDSMLTYVPEAKLAFTNDAFGQNIASSERFADEYDPWVLEQSMRHYYANIVLPYSPMVIKTLDAIEDMGIEIDMICPDHGLIFRGDDVAWVIEKYREYAAQKPKNKAVIVYDSMWKSTEHMAEAVATGLADKGVSVKIYSMKADHHSIIMTEIFDAAAVVVGSPTHNNGILPLMADMLTYMKGLRPQNKIGAAIGSFGWSGECVKILTEWLEKMSMDVVDPVKQKFVPDHEGLGQCYELGLLLGDKIQEKLAE</sequence>
<dbReference type="GO" id="GO:0046872">
    <property type="term" value="F:metal ion binding"/>
    <property type="evidence" value="ECO:0007669"/>
    <property type="project" value="InterPro"/>
</dbReference>
<evidence type="ECO:0000313" key="4">
    <source>
        <dbReference type="Proteomes" id="UP000438699"/>
    </source>
</evidence>
<organism evidence="3 4">
    <name type="scientific">Pseudodesulfovibrio senegalensis</name>
    <dbReference type="NCBI Taxonomy" id="1721087"/>
    <lineage>
        <taxon>Bacteria</taxon>
        <taxon>Pseudomonadati</taxon>
        <taxon>Thermodesulfobacteriota</taxon>
        <taxon>Desulfovibrionia</taxon>
        <taxon>Desulfovibrionales</taxon>
        <taxon>Desulfovibrionaceae</taxon>
    </lineage>
</organism>
<dbReference type="Pfam" id="PF00258">
    <property type="entry name" value="Flavodoxin_1"/>
    <property type="match status" value="1"/>
</dbReference>
<feature type="domain" description="Flavodoxin-like" evidence="2">
    <location>
        <begin position="254"/>
        <end position="400"/>
    </location>
</feature>
<keyword evidence="4" id="KW-1185">Reference proteome</keyword>
<accession>A0A6N6N3B8</accession>
<dbReference type="SMART" id="SM00849">
    <property type="entry name" value="Lactamase_B"/>
    <property type="match status" value="1"/>
</dbReference>
<proteinExistence type="inferred from homology"/>
<dbReference type="PANTHER" id="PTHR43717:SF1">
    <property type="entry name" value="ANAEROBIC NITRIC OXIDE REDUCTASE FLAVORUBREDOXIN"/>
    <property type="match status" value="1"/>
</dbReference>
<dbReference type="Proteomes" id="UP000438699">
    <property type="component" value="Unassembled WGS sequence"/>
</dbReference>
<dbReference type="AlphaFoldDB" id="A0A6N6N3B8"/>
<dbReference type="OrthoDB" id="9800607at2"/>
<dbReference type="InterPro" id="IPR001279">
    <property type="entry name" value="Metallo-B-lactamas"/>
</dbReference>
<comment type="similarity">
    <text evidence="1">In the N-terminal section; belongs to the zinc metallo-hydrolase group 3 family.</text>
</comment>
<gene>
    <name evidence="3" type="ORF">F8A88_00170</name>
</gene>
<dbReference type="PIRSF" id="PIRSF005243">
    <property type="entry name" value="ROO"/>
    <property type="match status" value="1"/>
</dbReference>
<dbReference type="InterPro" id="IPR029039">
    <property type="entry name" value="Flavoprotein-like_sf"/>
</dbReference>